<dbReference type="InterPro" id="IPR043128">
    <property type="entry name" value="Rev_trsase/Diguanyl_cyclase"/>
</dbReference>
<sequence>MERFLINTDSEGCLEVPQQLFDHLLNKTLLHLNEMLEQSGNLQELLTDILDFFREVLATDCAEIRLYVEERCLFHLSEGMPCDEEDDTRFEQIPPSLQLAQLDNDDVFECFPVQLDNTPAHLVLRAHNVDANIFRAVKAILAAMAPLVEKVIREKHILYQLQEAYRAISSHALFLRIDSTCHIDQVSEALAQLLQRDADAMLGKPLEAVLGEKPAEILCSGCDDPLTIHVEANNQSLALRATRIAIKDEMGDPYTLFVYEDITALVEAERLALHDPLTGLYNRIMFDEIIQRELRYNLRYKRLTAFVILDLDHFKAFNDTLGHQAGDAVLKAFVDGLSQTFARPHDFLFRLGGEEFALLFSSSKVEHIHKQIQRLFTHFEAHPIDHPANPPWNRLTFSAGAVVVPPHCANTIDTAHLYQHADSLLYAAKHAGRNTYRLETLDCSAENSADDL</sequence>
<dbReference type="InterPro" id="IPR050469">
    <property type="entry name" value="Diguanylate_Cyclase"/>
</dbReference>
<dbReference type="SUPFAM" id="SSF55785">
    <property type="entry name" value="PYP-like sensor domain (PAS domain)"/>
    <property type="match status" value="1"/>
</dbReference>
<name>A0A1N6F5F1_9GAMM</name>
<comment type="cofactor">
    <cofactor evidence="1">
        <name>Mg(2+)</name>
        <dbReference type="ChEBI" id="CHEBI:18420"/>
    </cofactor>
</comment>
<dbReference type="FunFam" id="3.30.70.270:FF:000001">
    <property type="entry name" value="Diguanylate cyclase domain protein"/>
    <property type="match status" value="1"/>
</dbReference>
<dbReference type="SUPFAM" id="SSF55073">
    <property type="entry name" value="Nucleotide cyclase"/>
    <property type="match status" value="1"/>
</dbReference>
<evidence type="ECO:0000313" key="4">
    <source>
        <dbReference type="EMBL" id="SIN90480.1"/>
    </source>
</evidence>
<dbReference type="GO" id="GO:0043709">
    <property type="term" value="P:cell adhesion involved in single-species biofilm formation"/>
    <property type="evidence" value="ECO:0007669"/>
    <property type="project" value="TreeGrafter"/>
</dbReference>
<dbReference type="Gene3D" id="3.30.70.270">
    <property type="match status" value="1"/>
</dbReference>
<dbReference type="PROSITE" id="PS50887">
    <property type="entry name" value="GGDEF"/>
    <property type="match status" value="1"/>
</dbReference>
<protein>
    <recommendedName>
        <fullName evidence="2">diguanylate cyclase</fullName>
        <ecNumber evidence="2">2.7.7.65</ecNumber>
    </recommendedName>
</protein>
<accession>A0A1N6F5F1</accession>
<proteinExistence type="predicted"/>
<feature type="domain" description="GGDEF" evidence="3">
    <location>
        <begin position="302"/>
        <end position="441"/>
    </location>
</feature>
<dbReference type="GO" id="GO:1902201">
    <property type="term" value="P:negative regulation of bacterial-type flagellum-dependent cell motility"/>
    <property type="evidence" value="ECO:0007669"/>
    <property type="project" value="TreeGrafter"/>
</dbReference>
<dbReference type="AlphaFoldDB" id="A0A1N6F5F1"/>
<evidence type="ECO:0000313" key="5">
    <source>
        <dbReference type="Proteomes" id="UP000198461"/>
    </source>
</evidence>
<dbReference type="EMBL" id="FSRE01000002">
    <property type="protein sequence ID" value="SIN90480.1"/>
    <property type="molecule type" value="Genomic_DNA"/>
</dbReference>
<organism evidence="4 5">
    <name type="scientific">Sulfurivirga caldicuralii</name>
    <dbReference type="NCBI Taxonomy" id="364032"/>
    <lineage>
        <taxon>Bacteria</taxon>
        <taxon>Pseudomonadati</taxon>
        <taxon>Pseudomonadota</taxon>
        <taxon>Gammaproteobacteria</taxon>
        <taxon>Thiotrichales</taxon>
        <taxon>Piscirickettsiaceae</taxon>
        <taxon>Sulfurivirga</taxon>
    </lineage>
</organism>
<keyword evidence="5" id="KW-1185">Reference proteome</keyword>
<dbReference type="Pfam" id="PF00990">
    <property type="entry name" value="GGDEF"/>
    <property type="match status" value="1"/>
</dbReference>
<dbReference type="GO" id="GO:0005886">
    <property type="term" value="C:plasma membrane"/>
    <property type="evidence" value="ECO:0007669"/>
    <property type="project" value="TreeGrafter"/>
</dbReference>
<evidence type="ECO:0000256" key="1">
    <source>
        <dbReference type="ARBA" id="ARBA00001946"/>
    </source>
</evidence>
<dbReference type="InterPro" id="IPR000160">
    <property type="entry name" value="GGDEF_dom"/>
</dbReference>
<reference evidence="4 5" key="1">
    <citation type="submission" date="2016-11" db="EMBL/GenBank/DDBJ databases">
        <authorList>
            <person name="Jaros S."/>
            <person name="Januszkiewicz K."/>
            <person name="Wedrychowicz H."/>
        </authorList>
    </citation>
    <scope>NUCLEOTIDE SEQUENCE [LARGE SCALE GENOMIC DNA]</scope>
    <source>
        <strain evidence="4 5">DSM 17737</strain>
    </source>
</reference>
<dbReference type="InterPro" id="IPR029787">
    <property type="entry name" value="Nucleotide_cyclase"/>
</dbReference>
<dbReference type="PANTHER" id="PTHR45138">
    <property type="entry name" value="REGULATORY COMPONENTS OF SENSORY TRANSDUCTION SYSTEM"/>
    <property type="match status" value="1"/>
</dbReference>
<dbReference type="NCBIfam" id="TIGR00254">
    <property type="entry name" value="GGDEF"/>
    <property type="match status" value="1"/>
</dbReference>
<dbReference type="Gene3D" id="3.30.450.20">
    <property type="entry name" value="PAS domain"/>
    <property type="match status" value="1"/>
</dbReference>
<dbReference type="InterPro" id="IPR035965">
    <property type="entry name" value="PAS-like_dom_sf"/>
</dbReference>
<dbReference type="GO" id="GO:0052621">
    <property type="term" value="F:diguanylate cyclase activity"/>
    <property type="evidence" value="ECO:0007669"/>
    <property type="project" value="UniProtKB-EC"/>
</dbReference>
<evidence type="ECO:0000259" key="3">
    <source>
        <dbReference type="PROSITE" id="PS50887"/>
    </source>
</evidence>
<dbReference type="EC" id="2.7.7.65" evidence="2"/>
<evidence type="ECO:0000256" key="2">
    <source>
        <dbReference type="ARBA" id="ARBA00012528"/>
    </source>
</evidence>
<dbReference type="OrthoDB" id="92309at2"/>
<dbReference type="STRING" id="364032.SAMN05443662_0927"/>
<dbReference type="SMART" id="SM00267">
    <property type="entry name" value="GGDEF"/>
    <property type="match status" value="1"/>
</dbReference>
<dbReference type="PANTHER" id="PTHR45138:SF6">
    <property type="entry name" value="DIGUANYLATE CYCLASE DGCN"/>
    <property type="match status" value="1"/>
</dbReference>
<dbReference type="RefSeq" id="WP_074201210.1">
    <property type="nucleotide sequence ID" value="NZ_FSRE01000002.1"/>
</dbReference>
<dbReference type="Proteomes" id="UP000198461">
    <property type="component" value="Unassembled WGS sequence"/>
</dbReference>
<gene>
    <name evidence="4" type="ORF">SAMN05443662_0927</name>
</gene>
<dbReference type="CDD" id="cd01949">
    <property type="entry name" value="GGDEF"/>
    <property type="match status" value="1"/>
</dbReference>